<proteinExistence type="predicted"/>
<evidence type="ECO:0000313" key="1">
    <source>
        <dbReference type="EMBL" id="CEK55388.1"/>
    </source>
</evidence>
<reference evidence="1" key="1">
    <citation type="submission" date="2014-12" db="EMBL/GenBank/DDBJ databases">
        <title>Insight into the proteome of Arion vulgaris.</title>
        <authorList>
            <person name="Aradska J."/>
            <person name="Bulat T."/>
            <person name="Smidak R."/>
            <person name="Sarate P."/>
            <person name="Gangsoo J."/>
            <person name="Sialana F."/>
            <person name="Bilban M."/>
            <person name="Lubec G."/>
        </authorList>
    </citation>
    <scope>NUCLEOTIDE SEQUENCE</scope>
    <source>
        <tissue evidence="1">Skin</tissue>
    </source>
</reference>
<accession>A0A0B6YGN0</accession>
<feature type="non-terminal residue" evidence="1">
    <location>
        <position position="1"/>
    </location>
</feature>
<sequence>LSKLFFNSEGESETLPVRDVVSVFKASFVIDFGSHLFAVDDIDNDVVTLETLSKAGLFLPELDGDPDLEDDNDDGENGLD</sequence>
<name>A0A0B6YGN0_9EUPU</name>
<protein>
    <submittedName>
        <fullName evidence="1">Uncharacterized protein</fullName>
    </submittedName>
</protein>
<organism evidence="1">
    <name type="scientific">Arion vulgaris</name>
    <dbReference type="NCBI Taxonomy" id="1028688"/>
    <lineage>
        <taxon>Eukaryota</taxon>
        <taxon>Metazoa</taxon>
        <taxon>Spiralia</taxon>
        <taxon>Lophotrochozoa</taxon>
        <taxon>Mollusca</taxon>
        <taxon>Gastropoda</taxon>
        <taxon>Heterobranchia</taxon>
        <taxon>Euthyneura</taxon>
        <taxon>Panpulmonata</taxon>
        <taxon>Eupulmonata</taxon>
        <taxon>Stylommatophora</taxon>
        <taxon>Helicina</taxon>
        <taxon>Arionoidea</taxon>
        <taxon>Arionidae</taxon>
        <taxon>Arion</taxon>
    </lineage>
</organism>
<dbReference type="EMBL" id="HACG01008523">
    <property type="protein sequence ID" value="CEK55388.1"/>
    <property type="molecule type" value="Transcribed_RNA"/>
</dbReference>
<feature type="non-terminal residue" evidence="1">
    <location>
        <position position="80"/>
    </location>
</feature>
<dbReference type="AlphaFoldDB" id="A0A0B6YGN0"/>
<gene>
    <name evidence="1" type="primary">ORF25081</name>
</gene>